<dbReference type="PANTHER" id="PTHR30290">
    <property type="entry name" value="PERIPLASMIC BINDING COMPONENT OF ABC TRANSPORTER"/>
    <property type="match status" value="1"/>
</dbReference>
<evidence type="ECO:0000256" key="4">
    <source>
        <dbReference type="SAM" id="SignalP"/>
    </source>
</evidence>
<keyword evidence="7" id="KW-1185">Reference proteome</keyword>
<dbReference type="GO" id="GO:0042597">
    <property type="term" value="C:periplasmic space"/>
    <property type="evidence" value="ECO:0007669"/>
    <property type="project" value="UniProtKB-ARBA"/>
</dbReference>
<dbReference type="PROSITE" id="PS51257">
    <property type="entry name" value="PROKAR_LIPOPROTEIN"/>
    <property type="match status" value="1"/>
</dbReference>
<dbReference type="HOGENOM" id="CLU_017028_7_4_9"/>
<protein>
    <submittedName>
        <fullName evidence="6">Glutathione-binding protein GsiB</fullName>
    </submittedName>
</protein>
<dbReference type="InterPro" id="IPR039424">
    <property type="entry name" value="SBP_5"/>
</dbReference>
<feature type="chain" id="PRO_5038836310" evidence="4">
    <location>
        <begin position="20"/>
        <end position="560"/>
    </location>
</feature>
<sequence length="560" mass="63143">MAKKYFTYLLMAAMIMVLAACTDDSDVEVADEEGNTGETSSGGDLVASYATDVSSLDPAGQNDLPSDQRRNVIYEGLLYLNDELEPEPRLATDYEQTDDTTWVFNLREGVEFHDGTEFTAEAVKANIERVVDPAVASSRANIFEMIEEVNVIDDYTVEIVTEYPFAPLPKYLAHDAGGMVSKAVIDEDYQNAIDEAELDITLDEFYAQRQSGGEEYAETADAVGRATGTIVEQKPVGTGYMKFQSRSPGEKVVVERFDNYWDEPAKLDTVTFKVVAEDASRIAELESGQSHFIQGFDNGQWERIENHPEMETHPVYNLSNEYVGMNTEKGPLEDKRVRQAIGHMVDKETIMEGIYYGVGRTMKGALQEEILGYNENLEDLEYNPERAKELLEEAGYGDGFELNIMTNDTPERVDLAIYLQEEFKEAGITLNIEQLEWGAYLEAVSNGEHDLFILGWPNPVGDPDQGIWPLFHSSMKGAPGNRSFFDNAEVDKLLEEGRRELDEEKRKEIYQEIDKILVEEQPAVFIRQSQSANAVRTEVDGLYINHFNKPDFRNVTINEQ</sequence>
<evidence type="ECO:0000313" key="7">
    <source>
        <dbReference type="Proteomes" id="UP000044136"/>
    </source>
</evidence>
<dbReference type="Pfam" id="PF00496">
    <property type="entry name" value="SBP_bac_5"/>
    <property type="match status" value="1"/>
</dbReference>
<feature type="domain" description="Solute-binding protein family 5" evidence="5">
    <location>
        <begin position="85"/>
        <end position="474"/>
    </location>
</feature>
<dbReference type="STRING" id="1461582.BN1048_00067"/>
<dbReference type="Gene3D" id="3.10.105.10">
    <property type="entry name" value="Dipeptide-binding Protein, Domain 3"/>
    <property type="match status" value="1"/>
</dbReference>
<dbReference type="GO" id="GO:0015833">
    <property type="term" value="P:peptide transport"/>
    <property type="evidence" value="ECO:0007669"/>
    <property type="project" value="TreeGrafter"/>
</dbReference>
<dbReference type="PIRSF" id="PIRSF002741">
    <property type="entry name" value="MppA"/>
    <property type="match status" value="1"/>
</dbReference>
<evidence type="ECO:0000256" key="3">
    <source>
        <dbReference type="ARBA" id="ARBA00022729"/>
    </source>
</evidence>
<keyword evidence="3 4" id="KW-0732">Signal</keyword>
<dbReference type="AlphaFoldDB" id="A0A078LUT8"/>
<dbReference type="eggNOG" id="COG0747">
    <property type="taxonomic scope" value="Bacteria"/>
</dbReference>
<dbReference type="InterPro" id="IPR000914">
    <property type="entry name" value="SBP_5_dom"/>
</dbReference>
<organism evidence="6 7">
    <name type="scientific">Jeotgalicoccus saudimassiliensis</name>
    <dbReference type="NCBI Taxonomy" id="1461582"/>
    <lineage>
        <taxon>Bacteria</taxon>
        <taxon>Bacillati</taxon>
        <taxon>Bacillota</taxon>
        <taxon>Bacilli</taxon>
        <taxon>Bacillales</taxon>
        <taxon>Staphylococcaceae</taxon>
        <taxon>Jeotgalicoccus</taxon>
    </lineage>
</organism>
<name>A0A078LUT8_9STAP</name>
<dbReference type="Gene3D" id="3.40.190.10">
    <property type="entry name" value="Periplasmic binding protein-like II"/>
    <property type="match status" value="1"/>
</dbReference>
<dbReference type="RefSeq" id="WP_231856232.1">
    <property type="nucleotide sequence ID" value="NZ_CCSE01000001.1"/>
</dbReference>
<dbReference type="Gene3D" id="3.90.76.10">
    <property type="entry name" value="Dipeptide-binding Protein, Domain 1"/>
    <property type="match status" value="1"/>
</dbReference>
<evidence type="ECO:0000256" key="1">
    <source>
        <dbReference type="ARBA" id="ARBA00005695"/>
    </source>
</evidence>
<dbReference type="PANTHER" id="PTHR30290:SF9">
    <property type="entry name" value="OLIGOPEPTIDE-BINDING PROTEIN APPA"/>
    <property type="match status" value="1"/>
</dbReference>
<dbReference type="Proteomes" id="UP000044136">
    <property type="component" value="Unassembled WGS sequence"/>
</dbReference>
<reference evidence="6 7" key="1">
    <citation type="submission" date="2014-07" db="EMBL/GenBank/DDBJ databases">
        <authorList>
            <person name="Urmite Genomes Urmite Genomes"/>
        </authorList>
    </citation>
    <scope>NUCLEOTIDE SEQUENCE [LARGE SCALE GENOMIC DNA]</scope>
    <source>
        <strain evidence="6 7">13MG44_air</strain>
    </source>
</reference>
<dbReference type="InterPro" id="IPR030678">
    <property type="entry name" value="Peptide/Ni-bd"/>
</dbReference>
<feature type="signal peptide" evidence="4">
    <location>
        <begin position="1"/>
        <end position="19"/>
    </location>
</feature>
<dbReference type="EMBL" id="CCSE01000001">
    <property type="protein sequence ID" value="CDZ98948.1"/>
    <property type="molecule type" value="Genomic_DNA"/>
</dbReference>
<evidence type="ECO:0000313" key="6">
    <source>
        <dbReference type="EMBL" id="CDZ98948.1"/>
    </source>
</evidence>
<proteinExistence type="inferred from homology"/>
<keyword evidence="2" id="KW-0813">Transport</keyword>
<gene>
    <name evidence="6" type="primary">gsiB_1</name>
    <name evidence="6" type="ORF">BN1048_00067</name>
</gene>
<dbReference type="SUPFAM" id="SSF53850">
    <property type="entry name" value="Periplasmic binding protein-like II"/>
    <property type="match status" value="1"/>
</dbReference>
<accession>A0A078LUT8</accession>
<comment type="similarity">
    <text evidence="1">Belongs to the bacterial solute-binding protein 5 family.</text>
</comment>
<dbReference type="CDD" id="cd08499">
    <property type="entry name" value="PBP2_Ylib_like"/>
    <property type="match status" value="1"/>
</dbReference>
<dbReference type="GO" id="GO:0043190">
    <property type="term" value="C:ATP-binding cassette (ABC) transporter complex"/>
    <property type="evidence" value="ECO:0007669"/>
    <property type="project" value="InterPro"/>
</dbReference>
<evidence type="ECO:0000256" key="2">
    <source>
        <dbReference type="ARBA" id="ARBA00022448"/>
    </source>
</evidence>
<dbReference type="GO" id="GO:1904680">
    <property type="term" value="F:peptide transmembrane transporter activity"/>
    <property type="evidence" value="ECO:0007669"/>
    <property type="project" value="TreeGrafter"/>
</dbReference>
<evidence type="ECO:0000259" key="5">
    <source>
        <dbReference type="Pfam" id="PF00496"/>
    </source>
</evidence>